<evidence type="ECO:0000256" key="1">
    <source>
        <dbReference type="SAM" id="Phobius"/>
    </source>
</evidence>
<sequence>MQVTTDLSTILILLGPTITNYSSLLIECRTTVNSSVLHSLSGLSMLQREGIGIGEYSLLITSLMSFASWILLFHTWCPSELRQAITTFSRMEEIISLLNASTPYRVYRIRRIVGKQIRRLDSKTQYAVLNRRVDTSYLTGGYGVSGDHS</sequence>
<dbReference type="Proteomes" id="UP001151760">
    <property type="component" value="Unassembled WGS sequence"/>
</dbReference>
<dbReference type="EMBL" id="BQNB010018134">
    <property type="protein sequence ID" value="GJT71035.1"/>
    <property type="molecule type" value="Genomic_DNA"/>
</dbReference>
<protein>
    <submittedName>
        <fullName evidence="2">Uncharacterized protein</fullName>
    </submittedName>
</protein>
<keyword evidence="1" id="KW-0472">Membrane</keyword>
<evidence type="ECO:0000313" key="2">
    <source>
        <dbReference type="EMBL" id="GJT71035.1"/>
    </source>
</evidence>
<evidence type="ECO:0000313" key="3">
    <source>
        <dbReference type="Proteomes" id="UP001151760"/>
    </source>
</evidence>
<feature type="transmembrane region" description="Helical" evidence="1">
    <location>
        <begin position="56"/>
        <end position="76"/>
    </location>
</feature>
<keyword evidence="1" id="KW-1133">Transmembrane helix</keyword>
<keyword evidence="3" id="KW-1185">Reference proteome</keyword>
<accession>A0ABQ5G6A7</accession>
<name>A0ABQ5G6A7_9ASTR</name>
<reference evidence="2" key="2">
    <citation type="submission" date="2022-01" db="EMBL/GenBank/DDBJ databases">
        <authorList>
            <person name="Yamashiro T."/>
            <person name="Shiraishi A."/>
            <person name="Satake H."/>
            <person name="Nakayama K."/>
        </authorList>
    </citation>
    <scope>NUCLEOTIDE SEQUENCE</scope>
</reference>
<organism evidence="2 3">
    <name type="scientific">Tanacetum coccineum</name>
    <dbReference type="NCBI Taxonomy" id="301880"/>
    <lineage>
        <taxon>Eukaryota</taxon>
        <taxon>Viridiplantae</taxon>
        <taxon>Streptophyta</taxon>
        <taxon>Embryophyta</taxon>
        <taxon>Tracheophyta</taxon>
        <taxon>Spermatophyta</taxon>
        <taxon>Magnoliopsida</taxon>
        <taxon>eudicotyledons</taxon>
        <taxon>Gunneridae</taxon>
        <taxon>Pentapetalae</taxon>
        <taxon>asterids</taxon>
        <taxon>campanulids</taxon>
        <taxon>Asterales</taxon>
        <taxon>Asteraceae</taxon>
        <taxon>Asteroideae</taxon>
        <taxon>Anthemideae</taxon>
        <taxon>Anthemidinae</taxon>
        <taxon>Tanacetum</taxon>
    </lineage>
</organism>
<gene>
    <name evidence="2" type="ORF">Tco_1030321</name>
</gene>
<reference evidence="2" key="1">
    <citation type="journal article" date="2022" name="Int. J. Mol. Sci.">
        <title>Draft Genome of Tanacetum Coccineum: Genomic Comparison of Closely Related Tanacetum-Family Plants.</title>
        <authorList>
            <person name="Yamashiro T."/>
            <person name="Shiraishi A."/>
            <person name="Nakayama K."/>
            <person name="Satake H."/>
        </authorList>
    </citation>
    <scope>NUCLEOTIDE SEQUENCE</scope>
</reference>
<proteinExistence type="predicted"/>
<comment type="caution">
    <text evidence="2">The sequence shown here is derived from an EMBL/GenBank/DDBJ whole genome shotgun (WGS) entry which is preliminary data.</text>
</comment>
<keyword evidence="1" id="KW-0812">Transmembrane</keyword>